<evidence type="ECO:0008006" key="3">
    <source>
        <dbReference type="Google" id="ProtNLM"/>
    </source>
</evidence>
<comment type="caution">
    <text evidence="1">The sequence shown here is derived from an EMBL/GenBank/DDBJ whole genome shotgun (WGS) entry which is preliminary data.</text>
</comment>
<dbReference type="Pfam" id="PF14390">
    <property type="entry name" value="DUF4420"/>
    <property type="match status" value="1"/>
</dbReference>
<dbReference type="Proteomes" id="UP000469950">
    <property type="component" value="Unassembled WGS sequence"/>
</dbReference>
<evidence type="ECO:0000313" key="1">
    <source>
        <dbReference type="EMBL" id="KAE8546103.1"/>
    </source>
</evidence>
<dbReference type="InterPro" id="IPR025534">
    <property type="entry name" value="DUF4420"/>
</dbReference>
<sequence>MTATTDPWSKLTNDEARRVSVAGQFDFFWVVLEKNTPGLMLRLPQLPLSPPKLPKLKNLSLSFRKAGVSPAFVIALNERSQIEVFETLCRDVVAAGEAAGNVGDALLRAVQRTQRWHYLLRGGSQRGISVEEQRGLVGELAFLREAASGIGPEAAIDAWKGPSKSSKDFEFIGCCVEVKARRVAAKPFVSISSEEQLADVEGCRLFLRVWNISSAISPDGLTLHDHVKMTAAHFEDSVAAFDQWEEAIFATGYDPDNDYSDRRWHLGGSQTYEIMDGFPRVSVPLPFGVEMVSYSLSLEACSNFETNADLIKVIKDGPSNE</sequence>
<accession>A0A833JR07</accession>
<evidence type="ECO:0000313" key="2">
    <source>
        <dbReference type="Proteomes" id="UP000469950"/>
    </source>
</evidence>
<organism evidence="1 2">
    <name type="scientific">Marinobacter nauticus</name>
    <name type="common">Marinobacter hydrocarbonoclasticus</name>
    <name type="synonym">Marinobacter aquaeolei</name>
    <dbReference type="NCBI Taxonomy" id="2743"/>
    <lineage>
        <taxon>Bacteria</taxon>
        <taxon>Pseudomonadati</taxon>
        <taxon>Pseudomonadota</taxon>
        <taxon>Gammaproteobacteria</taxon>
        <taxon>Pseudomonadales</taxon>
        <taxon>Marinobacteraceae</taxon>
        <taxon>Marinobacter</taxon>
    </lineage>
</organism>
<reference evidence="1 2" key="1">
    <citation type="submission" date="2019-10" db="EMBL/GenBank/DDBJ databases">
        <title>Draft genome sequence of Marinobacter hydrocarbonoclasticus NCT7M from the microbiome of the marine copepod.</title>
        <authorList>
            <person name="Nuttall R."/>
            <person name="Sharma G."/>
            <person name="Moisander P."/>
        </authorList>
    </citation>
    <scope>NUCLEOTIDE SEQUENCE [LARGE SCALE GENOMIC DNA]</scope>
    <source>
        <strain evidence="1 2">NCT7M</strain>
    </source>
</reference>
<proteinExistence type="predicted"/>
<gene>
    <name evidence="1" type="ORF">F6453_1349</name>
</gene>
<dbReference type="AlphaFoldDB" id="A0A833JR07"/>
<dbReference type="EMBL" id="WBMP01000005">
    <property type="protein sequence ID" value="KAE8546103.1"/>
    <property type="molecule type" value="Genomic_DNA"/>
</dbReference>
<name>A0A833JR07_MARNT</name>
<protein>
    <recommendedName>
        <fullName evidence="3">PD-(D/E)XK motif protein</fullName>
    </recommendedName>
</protein>